<comment type="cofactor">
    <cofactor evidence="1">
        <name>Zn(2+)</name>
        <dbReference type="ChEBI" id="CHEBI:29105"/>
    </cofactor>
</comment>
<evidence type="ECO:0000256" key="1">
    <source>
        <dbReference type="ARBA" id="ARBA00001947"/>
    </source>
</evidence>
<evidence type="ECO:0000256" key="4">
    <source>
        <dbReference type="ARBA" id="ARBA00022801"/>
    </source>
</evidence>
<reference evidence="8 9" key="1">
    <citation type="submission" date="2019-07" db="EMBL/GenBank/DDBJ databases">
        <title>Whole genome shotgun sequence of Methylobacterium haplocladii NBRC 107714.</title>
        <authorList>
            <person name="Hosoyama A."/>
            <person name="Uohara A."/>
            <person name="Ohji S."/>
            <person name="Ichikawa N."/>
        </authorList>
    </citation>
    <scope>NUCLEOTIDE SEQUENCE [LARGE SCALE GENOMIC DNA]</scope>
    <source>
        <strain evidence="8 9">NBRC 107714</strain>
    </source>
</reference>
<dbReference type="PROSITE" id="PS00903">
    <property type="entry name" value="CYT_DCMP_DEAMINASES_1"/>
    <property type="match status" value="1"/>
</dbReference>
<dbReference type="CDD" id="cd01286">
    <property type="entry name" value="deoxycytidylate_deaminase"/>
    <property type="match status" value="1"/>
</dbReference>
<keyword evidence="4" id="KW-0378">Hydrolase</keyword>
<feature type="compositionally biased region" description="Basic and acidic residues" evidence="6">
    <location>
        <begin position="531"/>
        <end position="541"/>
    </location>
</feature>
<gene>
    <name evidence="8" type="ORF">MHA02_06540</name>
</gene>
<dbReference type="InterPro" id="IPR016193">
    <property type="entry name" value="Cytidine_deaminase-like"/>
</dbReference>
<dbReference type="GO" id="GO:0005737">
    <property type="term" value="C:cytoplasm"/>
    <property type="evidence" value="ECO:0007669"/>
    <property type="project" value="TreeGrafter"/>
</dbReference>
<dbReference type="PROSITE" id="PS51747">
    <property type="entry name" value="CYT_DCMP_DEAMINASES_2"/>
    <property type="match status" value="1"/>
</dbReference>
<evidence type="ECO:0000259" key="7">
    <source>
        <dbReference type="PROSITE" id="PS51747"/>
    </source>
</evidence>
<sequence>MVAKIPLIRTPELFIGFVAPIGADVKGCIADFRKCFEELKYNVEEIKATDVFDSLKDIITPDIALDKTSQYKRYNSYIKYGNKLRAEFGDNAFLAAIAIGKIIKLRQQNISIGKCTPFEKTVYLIHQFKRKEEISLLRSVYGRLFYQVSLYSRRGARVDNLATIFASDEGSANINEFKAQAESIIQIDEDEKNTDHGQRVSKVFSDGDLIISDDVQTPSTYTQAKRFCELLFGANFISPNKNEYGMFIAKAAALRTLDLSRQVGAAIFSCEGEIVSIGSNEVPKGTGGTYWCDDDFDDREYLRKQDSNDKRKKEILSEIANIFDQKLEDILSSQKIQDSQFMDALEYGRIVHAEMSAISDAARLGHPTKGSSLYCTTFPCHMCAKHIVAAGIKKVIFLEPYPKSLVTKLHSDSILVEGSDRGKYKDFPSAEFEHFFGISPRRYRELFERGSRKNADGSFKEWIFNPPRPNLSITTPYYSQDETKIFADVIATYMRLKNLPPDILDPKPLSQANPAVSTTGRSSASQRRKSVPADKPVRGSE</sequence>
<feature type="compositionally biased region" description="Polar residues" evidence="6">
    <location>
        <begin position="510"/>
        <end position="525"/>
    </location>
</feature>
<dbReference type="AlphaFoldDB" id="A0A512IKM5"/>
<dbReference type="PANTHER" id="PTHR11086">
    <property type="entry name" value="DEOXYCYTIDYLATE DEAMINASE-RELATED"/>
    <property type="match status" value="1"/>
</dbReference>
<keyword evidence="9" id="KW-1185">Reference proteome</keyword>
<evidence type="ECO:0000256" key="2">
    <source>
        <dbReference type="ARBA" id="ARBA00006576"/>
    </source>
</evidence>
<dbReference type="InterPro" id="IPR016192">
    <property type="entry name" value="APOBEC/CMP_deaminase_Zn-bd"/>
</dbReference>
<proteinExistence type="inferred from homology"/>
<accession>A0A512IKM5</accession>
<evidence type="ECO:0000256" key="3">
    <source>
        <dbReference type="ARBA" id="ARBA00022723"/>
    </source>
</evidence>
<comment type="caution">
    <text evidence="8">The sequence shown here is derived from an EMBL/GenBank/DDBJ whole genome shotgun (WGS) entry which is preliminary data.</text>
</comment>
<keyword evidence="3" id="KW-0479">Metal-binding</keyword>
<feature type="region of interest" description="Disordered" evidence="6">
    <location>
        <begin position="502"/>
        <end position="541"/>
    </location>
</feature>
<dbReference type="RefSeq" id="WP_238180336.1">
    <property type="nucleotide sequence ID" value="NZ_BJZT01000005.1"/>
</dbReference>
<evidence type="ECO:0000313" key="8">
    <source>
        <dbReference type="EMBL" id="GEO98266.1"/>
    </source>
</evidence>
<dbReference type="InterPro" id="IPR002125">
    <property type="entry name" value="CMP_dCMP_dom"/>
</dbReference>
<evidence type="ECO:0000256" key="5">
    <source>
        <dbReference type="ARBA" id="ARBA00022833"/>
    </source>
</evidence>
<dbReference type="InterPro" id="IPR015517">
    <property type="entry name" value="dCMP_deaminase-rel"/>
</dbReference>
<dbReference type="SUPFAM" id="SSF53927">
    <property type="entry name" value="Cytidine deaminase-like"/>
    <property type="match status" value="1"/>
</dbReference>
<dbReference type="PANTHER" id="PTHR11086:SF18">
    <property type="entry name" value="DEOXYCYTIDYLATE DEAMINASE"/>
    <property type="match status" value="1"/>
</dbReference>
<dbReference type="GO" id="GO:0008270">
    <property type="term" value="F:zinc ion binding"/>
    <property type="evidence" value="ECO:0007669"/>
    <property type="project" value="InterPro"/>
</dbReference>
<dbReference type="GO" id="GO:0004132">
    <property type="term" value="F:dCMP deaminase activity"/>
    <property type="evidence" value="ECO:0007669"/>
    <property type="project" value="TreeGrafter"/>
</dbReference>
<organism evidence="8 9">
    <name type="scientific">Methylobacterium haplocladii</name>
    <dbReference type="NCBI Taxonomy" id="1176176"/>
    <lineage>
        <taxon>Bacteria</taxon>
        <taxon>Pseudomonadati</taxon>
        <taxon>Pseudomonadota</taxon>
        <taxon>Alphaproteobacteria</taxon>
        <taxon>Hyphomicrobiales</taxon>
        <taxon>Methylobacteriaceae</taxon>
        <taxon>Methylobacterium</taxon>
    </lineage>
</organism>
<dbReference type="InterPro" id="IPR035105">
    <property type="entry name" value="Deoxycytidylate_deaminase_dom"/>
</dbReference>
<keyword evidence="5" id="KW-0862">Zinc</keyword>
<feature type="domain" description="CMP/dCMP-type deaminase" evidence="7">
    <location>
        <begin position="240"/>
        <end position="422"/>
    </location>
</feature>
<evidence type="ECO:0000256" key="6">
    <source>
        <dbReference type="SAM" id="MobiDB-lite"/>
    </source>
</evidence>
<name>A0A512IKM5_9HYPH</name>
<dbReference type="Pfam" id="PF00383">
    <property type="entry name" value="dCMP_cyt_deam_1"/>
    <property type="match status" value="1"/>
</dbReference>
<protein>
    <submittedName>
        <fullName evidence="8">Deoxycytidylate deaminase</fullName>
    </submittedName>
</protein>
<dbReference type="Proteomes" id="UP000321258">
    <property type="component" value="Unassembled WGS sequence"/>
</dbReference>
<evidence type="ECO:0000313" key="9">
    <source>
        <dbReference type="Proteomes" id="UP000321258"/>
    </source>
</evidence>
<dbReference type="Gene3D" id="3.40.50.300">
    <property type="entry name" value="P-loop containing nucleotide triphosphate hydrolases"/>
    <property type="match status" value="1"/>
</dbReference>
<dbReference type="InterPro" id="IPR027417">
    <property type="entry name" value="P-loop_NTPase"/>
</dbReference>
<comment type="similarity">
    <text evidence="2">Belongs to the cytidine and deoxycytidylate deaminase family.</text>
</comment>
<dbReference type="EMBL" id="BJZT01000005">
    <property type="protein sequence ID" value="GEO98266.1"/>
    <property type="molecule type" value="Genomic_DNA"/>
</dbReference>
<dbReference type="NCBIfam" id="NF041025">
    <property type="entry name" value="antiphage_deaminase"/>
    <property type="match status" value="1"/>
</dbReference>
<dbReference type="Gene3D" id="3.40.140.10">
    <property type="entry name" value="Cytidine Deaminase, domain 2"/>
    <property type="match status" value="1"/>
</dbReference>